<dbReference type="AlphaFoldDB" id="A0AAJ0BF47"/>
<proteinExistence type="predicted"/>
<comment type="caution">
    <text evidence="2">The sequence shown here is derived from an EMBL/GenBank/DDBJ whole genome shotgun (WGS) entry which is preliminary data.</text>
</comment>
<dbReference type="PANTHER" id="PTHR35186">
    <property type="entry name" value="ANK_REP_REGION DOMAIN-CONTAINING PROTEIN"/>
    <property type="match status" value="1"/>
</dbReference>
<feature type="region of interest" description="Disordered" evidence="1">
    <location>
        <begin position="23"/>
        <end position="53"/>
    </location>
</feature>
<accession>A0AAJ0BF47</accession>
<organism evidence="2 3">
    <name type="scientific">Echria macrotheca</name>
    <dbReference type="NCBI Taxonomy" id="438768"/>
    <lineage>
        <taxon>Eukaryota</taxon>
        <taxon>Fungi</taxon>
        <taxon>Dikarya</taxon>
        <taxon>Ascomycota</taxon>
        <taxon>Pezizomycotina</taxon>
        <taxon>Sordariomycetes</taxon>
        <taxon>Sordariomycetidae</taxon>
        <taxon>Sordariales</taxon>
        <taxon>Schizotheciaceae</taxon>
        <taxon>Echria</taxon>
    </lineage>
</organism>
<dbReference type="EMBL" id="MU839831">
    <property type="protein sequence ID" value="KAK1757096.1"/>
    <property type="molecule type" value="Genomic_DNA"/>
</dbReference>
<gene>
    <name evidence="2" type="ORF">QBC47DRAFT_443878</name>
</gene>
<dbReference type="PANTHER" id="PTHR35186:SF4">
    <property type="entry name" value="PRION-INHIBITION AND PROPAGATION HELO DOMAIN-CONTAINING PROTEIN"/>
    <property type="match status" value="1"/>
</dbReference>
<evidence type="ECO:0000256" key="1">
    <source>
        <dbReference type="SAM" id="MobiDB-lite"/>
    </source>
</evidence>
<keyword evidence="3" id="KW-1185">Reference proteome</keyword>
<dbReference type="Proteomes" id="UP001239445">
    <property type="component" value="Unassembled WGS sequence"/>
</dbReference>
<reference evidence="2" key="1">
    <citation type="submission" date="2023-06" db="EMBL/GenBank/DDBJ databases">
        <title>Genome-scale phylogeny and comparative genomics of the fungal order Sordariales.</title>
        <authorList>
            <consortium name="Lawrence Berkeley National Laboratory"/>
            <person name="Hensen N."/>
            <person name="Bonometti L."/>
            <person name="Westerberg I."/>
            <person name="Brannstrom I.O."/>
            <person name="Guillou S."/>
            <person name="Cros-Aarteil S."/>
            <person name="Calhoun S."/>
            <person name="Haridas S."/>
            <person name="Kuo A."/>
            <person name="Mondo S."/>
            <person name="Pangilinan J."/>
            <person name="Riley R."/>
            <person name="Labutti K."/>
            <person name="Andreopoulos B."/>
            <person name="Lipzen A."/>
            <person name="Chen C."/>
            <person name="Yanf M."/>
            <person name="Daum C."/>
            <person name="Ng V."/>
            <person name="Clum A."/>
            <person name="Steindorff A."/>
            <person name="Ohm R."/>
            <person name="Martin F."/>
            <person name="Silar P."/>
            <person name="Natvig D."/>
            <person name="Lalanne C."/>
            <person name="Gautier V."/>
            <person name="Ament-Velasquez S.L."/>
            <person name="Kruys A."/>
            <person name="Hutchinson M.I."/>
            <person name="Powell A.J."/>
            <person name="Barry K."/>
            <person name="Miller A.N."/>
            <person name="Grigoriev I.V."/>
            <person name="Debuchy R."/>
            <person name="Gladieux P."/>
            <person name="Thoren M.H."/>
            <person name="Johannesson H."/>
        </authorList>
    </citation>
    <scope>NUCLEOTIDE SEQUENCE</scope>
    <source>
        <strain evidence="2">PSN4</strain>
    </source>
</reference>
<protein>
    <submittedName>
        <fullName evidence="2">Uncharacterized protein</fullName>
    </submittedName>
</protein>
<evidence type="ECO:0000313" key="3">
    <source>
        <dbReference type="Proteomes" id="UP001239445"/>
    </source>
</evidence>
<sequence>MRPPNTASQPALELPPLSFGALQLHSIPEEDPVQPGPTGATATAATASSDSSSPAAEDFCRSFHSASPTARTLLKSFTGPRAEWFSVPPEPDVPLIQSLSDIVRWIAENHVVRSLARPLVVDIAGNVAEGIMQLYSTPWLVSSDLGRHVRYFRCHSGAAEAGVQLSGPYFSVLIERGTTQAEPRRNRGRPNRVAATRFTDVRNELLFNLGVLLLEVGFGKPWEELKRDVNDAERVSNIAGASNTELVGVSNYQAAEKLALLVVRPMGPVYSRVVRKCIGCDFGLGETDLDSEDLQCRFVEHVISALKKLRQDMEDMGP</sequence>
<feature type="compositionally biased region" description="Low complexity" evidence="1">
    <location>
        <begin position="36"/>
        <end position="53"/>
    </location>
</feature>
<evidence type="ECO:0000313" key="2">
    <source>
        <dbReference type="EMBL" id="KAK1757096.1"/>
    </source>
</evidence>
<name>A0AAJ0BF47_9PEZI</name>